<evidence type="ECO:0000313" key="5">
    <source>
        <dbReference type="EMBL" id="SEL14027.1"/>
    </source>
</evidence>
<dbReference type="Pfam" id="PF00232">
    <property type="entry name" value="Glyco_hydro_1"/>
    <property type="match status" value="2"/>
</dbReference>
<dbReference type="GO" id="GO:0008422">
    <property type="term" value="F:beta-glucosidase activity"/>
    <property type="evidence" value="ECO:0007669"/>
    <property type="project" value="TreeGrafter"/>
</dbReference>
<dbReference type="GO" id="GO:0005829">
    <property type="term" value="C:cytosol"/>
    <property type="evidence" value="ECO:0007669"/>
    <property type="project" value="TreeGrafter"/>
</dbReference>
<comment type="similarity">
    <text evidence="1 4">Belongs to the glycosyl hydrolase 1 family.</text>
</comment>
<dbReference type="Gene3D" id="3.20.20.80">
    <property type="entry name" value="Glycosidases"/>
    <property type="match status" value="1"/>
</dbReference>
<proteinExistence type="inferred from homology"/>
<evidence type="ECO:0000313" key="6">
    <source>
        <dbReference type="Proteomes" id="UP000199214"/>
    </source>
</evidence>
<dbReference type="Proteomes" id="UP000199214">
    <property type="component" value="Unassembled WGS sequence"/>
</dbReference>
<dbReference type="EMBL" id="FNZZ01000002">
    <property type="protein sequence ID" value="SEL14027.1"/>
    <property type="molecule type" value="Genomic_DNA"/>
</dbReference>
<keyword evidence="2" id="KW-0378">Hydrolase</keyword>
<name>A0A1H7MTV3_9SPHN</name>
<dbReference type="OrthoDB" id="9765195at2"/>
<sequence>MNNDRRHFPTGFLWGSATAGHQVEGDNWNSDCWALEHAQSSIFKEPSGDAVDQWNRFDDDMALLSAIGLGAYRFGIEWSRIEPQEGIFSQAALDHYQRCIDACLQRGIVPIVTFSHFTIPLWVARRGGMMCDAFPALFARYCDHAARALRGIAYACTMNELNVPLIIDDVATGLFAGEDGPAKKAAAEAALGAPITSNFLFTPGEALLRNGLGAHAAARDAIKAARPDIQVGITLSLQDEQAEPGAEAVRAARIAKMVTPFLDAVRGDDFIGVQTYTRTTSRRDGSHSPEPGHPLTVMGYEDRPQALAEVCRYVWEQTGTPILVTENGFSGDDDARRAAFVAESLAALHGAIADGVAVRGYCYWSLLDNYEWMAGYGPKFGLIGVDRTTQKRRIKPSALAYGAIARANGFGAEDKAQPTPQLTGGTPLGVA</sequence>
<dbReference type="RefSeq" id="WP_093004961.1">
    <property type="nucleotide sequence ID" value="NZ_FNZZ01000002.1"/>
</dbReference>
<organism evidence="5 6">
    <name type="scientific">Sphingomonas palmae</name>
    <dbReference type="NCBI Taxonomy" id="1855283"/>
    <lineage>
        <taxon>Bacteria</taxon>
        <taxon>Pseudomonadati</taxon>
        <taxon>Pseudomonadota</taxon>
        <taxon>Alphaproteobacteria</taxon>
        <taxon>Sphingomonadales</taxon>
        <taxon>Sphingomonadaceae</taxon>
        <taxon>Sphingomonas</taxon>
    </lineage>
</organism>
<keyword evidence="3" id="KW-0326">Glycosidase</keyword>
<keyword evidence="6" id="KW-1185">Reference proteome</keyword>
<accession>A0A1H7MTV3</accession>
<protein>
    <submittedName>
        <fullName evidence="5">Aryl-beta-glucosidase</fullName>
    </submittedName>
</protein>
<evidence type="ECO:0000256" key="2">
    <source>
        <dbReference type="ARBA" id="ARBA00022801"/>
    </source>
</evidence>
<dbReference type="InterPro" id="IPR017853">
    <property type="entry name" value="GH"/>
</dbReference>
<dbReference type="InterPro" id="IPR001360">
    <property type="entry name" value="Glyco_hydro_1"/>
</dbReference>
<reference evidence="6" key="1">
    <citation type="submission" date="2016-10" db="EMBL/GenBank/DDBJ databases">
        <authorList>
            <person name="Varghese N."/>
            <person name="Submissions S."/>
        </authorList>
    </citation>
    <scope>NUCLEOTIDE SEQUENCE [LARGE SCALE GENOMIC DNA]</scope>
    <source>
        <strain evidence="6">JS21-1</strain>
    </source>
</reference>
<dbReference type="AlphaFoldDB" id="A0A1H7MTV3"/>
<dbReference type="GO" id="GO:0016052">
    <property type="term" value="P:carbohydrate catabolic process"/>
    <property type="evidence" value="ECO:0007669"/>
    <property type="project" value="TreeGrafter"/>
</dbReference>
<dbReference type="PANTHER" id="PTHR10353">
    <property type="entry name" value="GLYCOSYL HYDROLASE"/>
    <property type="match status" value="1"/>
</dbReference>
<dbReference type="STRING" id="1855283.SAMN05216382_1578"/>
<gene>
    <name evidence="5" type="ORF">SAMN05216382_1578</name>
</gene>
<evidence type="ECO:0000256" key="4">
    <source>
        <dbReference type="RuleBase" id="RU003690"/>
    </source>
</evidence>
<dbReference type="PANTHER" id="PTHR10353:SF36">
    <property type="entry name" value="LP05116P"/>
    <property type="match status" value="1"/>
</dbReference>
<dbReference type="PRINTS" id="PR00131">
    <property type="entry name" value="GLHYDRLASE1"/>
</dbReference>
<dbReference type="SUPFAM" id="SSF51445">
    <property type="entry name" value="(Trans)glycosidases"/>
    <property type="match status" value="1"/>
</dbReference>
<evidence type="ECO:0000256" key="3">
    <source>
        <dbReference type="ARBA" id="ARBA00023295"/>
    </source>
</evidence>
<evidence type="ECO:0000256" key="1">
    <source>
        <dbReference type="ARBA" id="ARBA00010838"/>
    </source>
</evidence>